<dbReference type="Proteomes" id="UP000263517">
    <property type="component" value="Unassembled WGS sequence"/>
</dbReference>
<comment type="caution">
    <text evidence="1">The sequence shown here is derived from an EMBL/GenBank/DDBJ whole genome shotgun (WGS) entry which is preliminary data.</text>
</comment>
<accession>A0A350P862</accession>
<organism evidence="1 2">
    <name type="scientific">Alteromonas australica</name>
    <dbReference type="NCBI Taxonomy" id="589873"/>
    <lineage>
        <taxon>Bacteria</taxon>
        <taxon>Pseudomonadati</taxon>
        <taxon>Pseudomonadota</taxon>
        <taxon>Gammaproteobacteria</taxon>
        <taxon>Alteromonadales</taxon>
        <taxon>Alteromonadaceae</taxon>
        <taxon>Alteromonas/Salinimonas group</taxon>
        <taxon>Alteromonas</taxon>
    </lineage>
</organism>
<sequence>MDILHAANNPSDLQKLRMYADEQRGKWLTILNDGYDFDRTLTDQYSNCYGRYVAFCEMLQFIDTLEKNNERTN</sequence>
<dbReference type="AlphaFoldDB" id="A0A350P862"/>
<reference evidence="1 2" key="1">
    <citation type="journal article" date="2018" name="Nat. Biotechnol.">
        <title>A standardized bacterial taxonomy based on genome phylogeny substantially revises the tree of life.</title>
        <authorList>
            <person name="Parks D.H."/>
            <person name="Chuvochina M."/>
            <person name="Waite D.W."/>
            <person name="Rinke C."/>
            <person name="Skarshewski A."/>
            <person name="Chaumeil P.A."/>
            <person name="Hugenholtz P."/>
        </authorList>
    </citation>
    <scope>NUCLEOTIDE SEQUENCE [LARGE SCALE GENOMIC DNA]</scope>
    <source>
        <strain evidence="1">UBA11978</strain>
    </source>
</reference>
<dbReference type="EMBL" id="DNAN01000606">
    <property type="protein sequence ID" value="HAW77479.1"/>
    <property type="molecule type" value="Genomic_DNA"/>
</dbReference>
<evidence type="ECO:0000313" key="1">
    <source>
        <dbReference type="EMBL" id="HAW77479.1"/>
    </source>
</evidence>
<proteinExistence type="predicted"/>
<protein>
    <submittedName>
        <fullName evidence="1">Uncharacterized protein</fullName>
    </submittedName>
</protein>
<gene>
    <name evidence="1" type="ORF">DCW74_17305</name>
</gene>
<evidence type="ECO:0000313" key="2">
    <source>
        <dbReference type="Proteomes" id="UP000263517"/>
    </source>
</evidence>
<name>A0A350P862_9ALTE</name>